<sequence length="172" mass="20223">MIYYDRCIDQLTSIVGGETPLKATVYHRFSEFNRGRSVLTGEYKEGRLKSIVVLKNIDAVRELIMQDRHITNREIKMSLGITPLENRKTVSSEWYRTICLPEVFEEIRKNNRQRSIILHHHNASWHTSAETTRFLEGKNQIDGSYGSYSSVLAPNDFYLFLNEKNKLHRQRF</sequence>
<dbReference type="InterPro" id="IPR036397">
    <property type="entry name" value="RNaseH_sf"/>
</dbReference>
<dbReference type="GO" id="GO:0003676">
    <property type="term" value="F:nucleic acid binding"/>
    <property type="evidence" value="ECO:0007669"/>
    <property type="project" value="InterPro"/>
</dbReference>
<dbReference type="PANTHER" id="PTHR46060">
    <property type="entry name" value="MARINER MOS1 TRANSPOSASE-LIKE PROTEIN"/>
    <property type="match status" value="1"/>
</dbReference>
<evidence type="ECO:0008006" key="3">
    <source>
        <dbReference type="Google" id="ProtNLM"/>
    </source>
</evidence>
<reference evidence="1 2" key="1">
    <citation type="journal article" date="2019" name="Commun. Biol.">
        <title>The bagworm genome reveals a unique fibroin gene that provides high tensile strength.</title>
        <authorList>
            <person name="Kono N."/>
            <person name="Nakamura H."/>
            <person name="Ohtoshi R."/>
            <person name="Tomita M."/>
            <person name="Numata K."/>
            <person name="Arakawa K."/>
        </authorList>
    </citation>
    <scope>NUCLEOTIDE SEQUENCE [LARGE SCALE GENOMIC DNA]</scope>
</reference>
<gene>
    <name evidence="1" type="ORF">EVAR_28219_1</name>
</gene>
<dbReference type="InterPro" id="IPR052709">
    <property type="entry name" value="Transposase-MT_Hybrid"/>
</dbReference>
<dbReference type="Proteomes" id="UP000299102">
    <property type="component" value="Unassembled WGS sequence"/>
</dbReference>
<dbReference type="OrthoDB" id="10017160at2759"/>
<evidence type="ECO:0000313" key="2">
    <source>
        <dbReference type="Proteomes" id="UP000299102"/>
    </source>
</evidence>
<dbReference type="EMBL" id="BGZK01000348">
    <property type="protein sequence ID" value="GBP38420.1"/>
    <property type="molecule type" value="Genomic_DNA"/>
</dbReference>
<comment type="caution">
    <text evidence="1">The sequence shown here is derived from an EMBL/GenBank/DDBJ whole genome shotgun (WGS) entry which is preliminary data.</text>
</comment>
<organism evidence="1 2">
    <name type="scientific">Eumeta variegata</name>
    <name type="common">Bagworm moth</name>
    <name type="synonym">Eumeta japonica</name>
    <dbReference type="NCBI Taxonomy" id="151549"/>
    <lineage>
        <taxon>Eukaryota</taxon>
        <taxon>Metazoa</taxon>
        <taxon>Ecdysozoa</taxon>
        <taxon>Arthropoda</taxon>
        <taxon>Hexapoda</taxon>
        <taxon>Insecta</taxon>
        <taxon>Pterygota</taxon>
        <taxon>Neoptera</taxon>
        <taxon>Endopterygota</taxon>
        <taxon>Lepidoptera</taxon>
        <taxon>Glossata</taxon>
        <taxon>Ditrysia</taxon>
        <taxon>Tineoidea</taxon>
        <taxon>Psychidae</taxon>
        <taxon>Oiketicinae</taxon>
        <taxon>Eumeta</taxon>
    </lineage>
</organism>
<protein>
    <recommendedName>
        <fullName evidence="3">Mariner Mos1 transposase</fullName>
    </recommendedName>
</protein>
<dbReference type="PANTHER" id="PTHR46060:SF1">
    <property type="entry name" value="MARINER MOS1 TRANSPOSASE-LIKE PROTEIN"/>
    <property type="match status" value="1"/>
</dbReference>
<proteinExistence type="predicted"/>
<dbReference type="Gene3D" id="3.30.420.10">
    <property type="entry name" value="Ribonuclease H-like superfamily/Ribonuclease H"/>
    <property type="match status" value="1"/>
</dbReference>
<evidence type="ECO:0000313" key="1">
    <source>
        <dbReference type="EMBL" id="GBP38420.1"/>
    </source>
</evidence>
<dbReference type="AlphaFoldDB" id="A0A4C1VIL1"/>
<name>A0A4C1VIL1_EUMVA</name>
<accession>A0A4C1VIL1</accession>
<keyword evidence="2" id="KW-1185">Reference proteome</keyword>